<dbReference type="AlphaFoldDB" id="A0A370HP13"/>
<accession>A0A370HP13</accession>
<evidence type="ECO:0000313" key="3">
    <source>
        <dbReference type="Proteomes" id="UP000254925"/>
    </source>
</evidence>
<dbReference type="EMBL" id="QQBB01000005">
    <property type="protein sequence ID" value="RDI58644.1"/>
    <property type="molecule type" value="Genomic_DNA"/>
</dbReference>
<dbReference type="Proteomes" id="UP000254925">
    <property type="component" value="Unassembled WGS sequence"/>
</dbReference>
<evidence type="ECO:0000256" key="1">
    <source>
        <dbReference type="SAM" id="MobiDB-lite"/>
    </source>
</evidence>
<evidence type="ECO:0000313" key="2">
    <source>
        <dbReference type="EMBL" id="RDI58644.1"/>
    </source>
</evidence>
<comment type="caution">
    <text evidence="2">The sequence shown here is derived from an EMBL/GenBank/DDBJ whole genome shotgun (WGS) entry which is preliminary data.</text>
</comment>
<feature type="region of interest" description="Disordered" evidence="1">
    <location>
        <begin position="61"/>
        <end position="86"/>
    </location>
</feature>
<reference evidence="2 3" key="1">
    <citation type="submission" date="2018-07" db="EMBL/GenBank/DDBJ databases">
        <title>Genomic Encyclopedia of Type Strains, Phase IV (KMG-IV): sequencing the most valuable type-strain genomes for metagenomic binning, comparative biology and taxonomic classification.</title>
        <authorList>
            <person name="Goeker M."/>
        </authorList>
    </citation>
    <scope>NUCLEOTIDE SEQUENCE [LARGE SCALE GENOMIC DNA]</scope>
    <source>
        <strain evidence="2 3">DSM 14364</strain>
    </source>
</reference>
<organism evidence="2 3">
    <name type="scientific">Microvirga subterranea</name>
    <dbReference type="NCBI Taxonomy" id="186651"/>
    <lineage>
        <taxon>Bacteria</taxon>
        <taxon>Pseudomonadati</taxon>
        <taxon>Pseudomonadota</taxon>
        <taxon>Alphaproteobacteria</taxon>
        <taxon>Hyphomicrobiales</taxon>
        <taxon>Methylobacteriaceae</taxon>
        <taxon>Microvirga</taxon>
    </lineage>
</organism>
<gene>
    <name evidence="2" type="ORF">DES45_105167</name>
</gene>
<proteinExistence type="predicted"/>
<sequence>MFLSTEGLFTQMTEDEVEAIAELLAKVSGNWYPERTRPALRTINKRHRDVAQLILTELEQLKGADEDGGSTAGPAEERPDDANAFNFAGDDQLYVGAAVVYRPPGEKRAITCWIEKMEKGRAFLVPAQREIGWVSTKTLSLPKPGSSGH</sequence>
<keyword evidence="3" id="KW-1185">Reference proteome</keyword>
<name>A0A370HP13_9HYPH</name>
<protein>
    <submittedName>
        <fullName evidence="2">Uncharacterized protein</fullName>
    </submittedName>
</protein>